<proteinExistence type="predicted"/>
<dbReference type="Proteomes" id="UP000009340">
    <property type="component" value="Unassembled WGS sequence"/>
</dbReference>
<dbReference type="AlphaFoldDB" id="K7ZY75"/>
<evidence type="ECO:0000313" key="1">
    <source>
        <dbReference type="EMBL" id="CCJ70935.1"/>
    </source>
</evidence>
<gene>
    <name evidence="1" type="ORF">BN137_270</name>
</gene>
<accession>K7ZY75</accession>
<name>K7ZY75_9ENTR</name>
<evidence type="ECO:0000313" key="2">
    <source>
        <dbReference type="Proteomes" id="UP000009340"/>
    </source>
</evidence>
<reference evidence="1" key="1">
    <citation type="submission" date="2012-07" db="EMBL/GenBank/DDBJ databases">
        <authorList>
            <person name="Cummings C."/>
        </authorList>
    </citation>
    <scope>NUCLEOTIDE SEQUENCE</scope>
    <source>
        <strain evidence="1">1330</strain>
    </source>
</reference>
<comment type="caution">
    <text evidence="1">The sequence shown here is derived from an EMBL/GenBank/DDBJ whole genome shotgun (WGS) entry which is preliminary data.</text>
</comment>
<dbReference type="EMBL" id="CAKW01000010">
    <property type="protein sequence ID" value="CCJ70935.1"/>
    <property type="molecule type" value="Genomic_DNA"/>
</dbReference>
<sequence>MVIELTAASDFSKFILVLSHKHRRLQGRRQGLFSEALSLLD</sequence>
<organism evidence="1 2">
    <name type="scientific">Cronobacter condimenti 1330</name>
    <dbReference type="NCBI Taxonomy" id="1073999"/>
    <lineage>
        <taxon>Bacteria</taxon>
        <taxon>Pseudomonadati</taxon>
        <taxon>Pseudomonadota</taxon>
        <taxon>Gammaproteobacteria</taxon>
        <taxon>Enterobacterales</taxon>
        <taxon>Enterobacteriaceae</taxon>
        <taxon>Cronobacter</taxon>
    </lineage>
</organism>
<protein>
    <submittedName>
        <fullName evidence="1">Uncharacterized protein</fullName>
    </submittedName>
</protein>